<sequence>MDSEEQSTSECSKHFADDSIELAELPREDRGHVGVKPSRMTISSFLRNPKPWEVKGIKIYSQQEVDTAVGYEKQRREFWNQEAKNLSRSTNLSREHIAKCINERWRKEKATILQNELDAKLASGVHQATPNTKKTVCKNWERVKELRDEITDVEENMSRMEK</sequence>
<name>A0A6S7JB66_PARCT</name>
<dbReference type="EMBL" id="CACRXK020014817">
    <property type="protein sequence ID" value="CAB4027461.1"/>
    <property type="molecule type" value="Genomic_DNA"/>
</dbReference>
<proteinExistence type="predicted"/>
<accession>A0A6S7JB66</accession>
<evidence type="ECO:0000313" key="1">
    <source>
        <dbReference type="EMBL" id="CAB4027461.1"/>
    </source>
</evidence>
<protein>
    <submittedName>
        <fullName evidence="1">Uncharacterized protein</fullName>
    </submittedName>
</protein>
<comment type="caution">
    <text evidence="1">The sequence shown here is derived from an EMBL/GenBank/DDBJ whole genome shotgun (WGS) entry which is preliminary data.</text>
</comment>
<keyword evidence="2" id="KW-1185">Reference proteome</keyword>
<gene>
    <name evidence="1" type="ORF">PACLA_8A046292</name>
</gene>
<evidence type="ECO:0000313" key="2">
    <source>
        <dbReference type="Proteomes" id="UP001152795"/>
    </source>
</evidence>
<reference evidence="1" key="1">
    <citation type="submission" date="2020-04" db="EMBL/GenBank/DDBJ databases">
        <authorList>
            <person name="Alioto T."/>
            <person name="Alioto T."/>
            <person name="Gomez Garrido J."/>
        </authorList>
    </citation>
    <scope>NUCLEOTIDE SEQUENCE</scope>
    <source>
        <strain evidence="1">A484AB</strain>
    </source>
</reference>
<organism evidence="1 2">
    <name type="scientific">Paramuricea clavata</name>
    <name type="common">Red gorgonian</name>
    <name type="synonym">Violescent sea-whip</name>
    <dbReference type="NCBI Taxonomy" id="317549"/>
    <lineage>
        <taxon>Eukaryota</taxon>
        <taxon>Metazoa</taxon>
        <taxon>Cnidaria</taxon>
        <taxon>Anthozoa</taxon>
        <taxon>Octocorallia</taxon>
        <taxon>Malacalcyonacea</taxon>
        <taxon>Plexauridae</taxon>
        <taxon>Paramuricea</taxon>
    </lineage>
</organism>
<dbReference type="Proteomes" id="UP001152795">
    <property type="component" value="Unassembled WGS sequence"/>
</dbReference>
<dbReference type="AlphaFoldDB" id="A0A6S7JB66"/>